<dbReference type="SUPFAM" id="SSF52047">
    <property type="entry name" value="RNI-like"/>
    <property type="match status" value="1"/>
</dbReference>
<feature type="compositionally biased region" description="Acidic residues" evidence="1">
    <location>
        <begin position="444"/>
        <end position="466"/>
    </location>
</feature>
<organism evidence="2 3">
    <name type="scientific">Entomortierella chlamydospora</name>
    <dbReference type="NCBI Taxonomy" id="101097"/>
    <lineage>
        <taxon>Eukaryota</taxon>
        <taxon>Fungi</taxon>
        <taxon>Fungi incertae sedis</taxon>
        <taxon>Mucoromycota</taxon>
        <taxon>Mortierellomycotina</taxon>
        <taxon>Mortierellomycetes</taxon>
        <taxon>Mortierellales</taxon>
        <taxon>Mortierellaceae</taxon>
        <taxon>Entomortierella</taxon>
    </lineage>
</organism>
<evidence type="ECO:0000313" key="2">
    <source>
        <dbReference type="EMBL" id="KAG0019028.1"/>
    </source>
</evidence>
<dbReference type="AlphaFoldDB" id="A0A9P6MYW2"/>
<evidence type="ECO:0000313" key="3">
    <source>
        <dbReference type="Proteomes" id="UP000703661"/>
    </source>
</evidence>
<dbReference type="PANTHER" id="PTHR16134:SF148">
    <property type="entry name" value="S-PHASE KINASE-ASSOCIATED PROTEIN 2, ISOFORM A"/>
    <property type="match status" value="1"/>
</dbReference>
<dbReference type="Gene3D" id="3.80.10.10">
    <property type="entry name" value="Ribonuclease Inhibitor"/>
    <property type="match status" value="1"/>
</dbReference>
<keyword evidence="3" id="KW-1185">Reference proteome</keyword>
<name>A0A9P6MYW2_9FUNG</name>
<dbReference type="EMBL" id="JAAAID010000316">
    <property type="protein sequence ID" value="KAG0019028.1"/>
    <property type="molecule type" value="Genomic_DNA"/>
</dbReference>
<dbReference type="InterPro" id="IPR032675">
    <property type="entry name" value="LRR_dom_sf"/>
</dbReference>
<feature type="region of interest" description="Disordered" evidence="1">
    <location>
        <begin position="444"/>
        <end position="487"/>
    </location>
</feature>
<accession>A0A9P6MYW2</accession>
<evidence type="ECO:0008006" key="4">
    <source>
        <dbReference type="Google" id="ProtNLM"/>
    </source>
</evidence>
<dbReference type="GO" id="GO:0031146">
    <property type="term" value="P:SCF-dependent proteasomal ubiquitin-dependent protein catabolic process"/>
    <property type="evidence" value="ECO:0007669"/>
    <property type="project" value="TreeGrafter"/>
</dbReference>
<reference evidence="2" key="1">
    <citation type="journal article" date="2020" name="Fungal Divers.">
        <title>Resolving the Mortierellaceae phylogeny through synthesis of multi-gene phylogenetics and phylogenomics.</title>
        <authorList>
            <person name="Vandepol N."/>
            <person name="Liber J."/>
            <person name="Desiro A."/>
            <person name="Na H."/>
            <person name="Kennedy M."/>
            <person name="Barry K."/>
            <person name="Grigoriev I.V."/>
            <person name="Miller A.N."/>
            <person name="O'Donnell K."/>
            <person name="Stajich J.E."/>
            <person name="Bonito G."/>
        </authorList>
    </citation>
    <scope>NUCLEOTIDE SEQUENCE</scope>
    <source>
        <strain evidence="2">NRRL 2769</strain>
    </source>
</reference>
<comment type="caution">
    <text evidence="2">The sequence shown here is derived from an EMBL/GenBank/DDBJ whole genome shotgun (WGS) entry which is preliminary data.</text>
</comment>
<gene>
    <name evidence="2" type="ORF">BGZ80_006397</name>
</gene>
<sequence length="487" mass="55530">MAPFVAREDLLTCLRVCRQWNCYFTPALWRNFTVPQDWSHSPSFPTLATLQKNAHYVRNLTIKATEGLAPFLQRCNGLKVLVIFGDQIGKSSNPCSDIWDDLTNLIRNNPNIEWIVFGFSLSSGPSTSFLQALPKACPNLKRYESSQGKYQSRAQVEALMHAIRNLKAVSFRYENFVNINMSKSWTMPHLSELTLRDARGLSIESQVDFLQLDGCGLPDPDDIGKMLNSLSRLEFLTLCGSSISKTTFSSLKRHFRTLTSLEIKYCTQVESYMTQQILEECPNLIRLLSSVLMMEDVFLGKTWAAVNLKHLEVNFVQTIIMGSKDLKEEQRAMFKQLSRLTQLQTLVTGSQGRRRKLGLQFQIELGLDQLKTLTKLKTLNFGVPLQQMSDADVVWIASHLESLTRVEGQFHTDQRMHLQLTNRLREFGLDVPEMDDCEFELVYDDNNDTDSEESDNYDEDESEEYEPGYNFVGGGDGSEEAPGNQKY</sequence>
<dbReference type="Proteomes" id="UP000703661">
    <property type="component" value="Unassembled WGS sequence"/>
</dbReference>
<evidence type="ECO:0000256" key="1">
    <source>
        <dbReference type="SAM" id="MobiDB-lite"/>
    </source>
</evidence>
<dbReference type="PANTHER" id="PTHR16134">
    <property type="entry name" value="F-BOX/TPR REPEAT PROTEIN POF3"/>
    <property type="match status" value="1"/>
</dbReference>
<protein>
    <recommendedName>
        <fullName evidence="4">F-box domain-containing protein</fullName>
    </recommendedName>
</protein>
<dbReference type="GO" id="GO:0019005">
    <property type="term" value="C:SCF ubiquitin ligase complex"/>
    <property type="evidence" value="ECO:0007669"/>
    <property type="project" value="TreeGrafter"/>
</dbReference>
<proteinExistence type="predicted"/>